<dbReference type="InterPro" id="IPR011990">
    <property type="entry name" value="TPR-like_helical_dom_sf"/>
</dbReference>
<dbReference type="PROSITE" id="PS50005">
    <property type="entry name" value="TPR"/>
    <property type="match status" value="1"/>
</dbReference>
<dbReference type="KEGG" id="nli:G3M70_01380"/>
<gene>
    <name evidence="3" type="ORF">G3M70_01380</name>
</gene>
<dbReference type="AlphaFoldDB" id="A0A7T0BTJ5"/>
<organism evidence="3 4">
    <name type="scientific">Candidatus Nitronauta litoralis</name>
    <dbReference type="NCBI Taxonomy" id="2705533"/>
    <lineage>
        <taxon>Bacteria</taxon>
        <taxon>Pseudomonadati</taxon>
        <taxon>Nitrospinota/Tectimicrobiota group</taxon>
        <taxon>Nitrospinota</taxon>
        <taxon>Nitrospinia</taxon>
        <taxon>Nitrospinales</taxon>
        <taxon>Nitrospinaceae</taxon>
        <taxon>Candidatus Nitronauta</taxon>
    </lineage>
</organism>
<dbReference type="Gene3D" id="1.25.40.10">
    <property type="entry name" value="Tetratricopeptide repeat domain"/>
    <property type="match status" value="1"/>
</dbReference>
<keyword evidence="2" id="KW-1133">Transmembrane helix</keyword>
<evidence type="ECO:0000256" key="2">
    <source>
        <dbReference type="SAM" id="Phobius"/>
    </source>
</evidence>
<dbReference type="Proteomes" id="UP000594688">
    <property type="component" value="Chromosome"/>
</dbReference>
<keyword evidence="1" id="KW-0802">TPR repeat</keyword>
<protein>
    <recommendedName>
        <fullName evidence="5">Tetratricopeptide repeat protein</fullName>
    </recommendedName>
</protein>
<sequence length="290" mass="33365">MKKISKWQRFPAAAVFFLLALFSGWMCWFFLFFIFKKSDVIFSAIGILILFLAIIAGLVFFWGIRRSYYLIVGNEAERSIISPVLLQAAAFLYLGMSLFIVFSGIFQEKGLGAVIPVFVNLIIGVSFFFWAKMETGKRKRVEEISQYIEKIKAHPDDWESMFQAGKLYQDLGEEENASKFFMQAFDGNPNHQGIAKLYLDSCLSLEKFEEFLRVSEASGNIFEGDVEYKIFQVSAQILTGQIDKALKEAGEALKIFPEEESFKLFRKMAWEIKAGKIKQPECIDDFWEYS</sequence>
<reference evidence="3 4" key="1">
    <citation type="submission" date="2020-02" db="EMBL/GenBank/DDBJ databases">
        <title>Genomic and physiological characterization of two novel Nitrospinaceae genera.</title>
        <authorList>
            <person name="Mueller A.J."/>
            <person name="Jung M.-Y."/>
            <person name="Strachan C.R."/>
            <person name="Herbold C.W."/>
            <person name="Kirkegaard R.H."/>
            <person name="Daims H."/>
        </authorList>
    </citation>
    <scope>NUCLEOTIDE SEQUENCE [LARGE SCALE GENOMIC DNA]</scope>
    <source>
        <strain evidence="3">EB</strain>
    </source>
</reference>
<feature type="transmembrane region" description="Helical" evidence="2">
    <location>
        <begin position="84"/>
        <end position="105"/>
    </location>
</feature>
<keyword evidence="2" id="KW-0812">Transmembrane</keyword>
<proteinExistence type="predicted"/>
<dbReference type="EMBL" id="CP048685">
    <property type="protein sequence ID" value="QPJ60608.1"/>
    <property type="molecule type" value="Genomic_DNA"/>
</dbReference>
<accession>A0A7T0BTJ5</accession>
<evidence type="ECO:0000313" key="3">
    <source>
        <dbReference type="EMBL" id="QPJ60608.1"/>
    </source>
</evidence>
<name>A0A7T0BTJ5_9BACT</name>
<feature type="transmembrane region" description="Helical" evidence="2">
    <location>
        <begin position="41"/>
        <end position="64"/>
    </location>
</feature>
<dbReference type="InterPro" id="IPR019734">
    <property type="entry name" value="TPR_rpt"/>
</dbReference>
<evidence type="ECO:0000313" key="4">
    <source>
        <dbReference type="Proteomes" id="UP000594688"/>
    </source>
</evidence>
<feature type="transmembrane region" description="Helical" evidence="2">
    <location>
        <begin position="111"/>
        <end position="131"/>
    </location>
</feature>
<dbReference type="SUPFAM" id="SSF81901">
    <property type="entry name" value="HCP-like"/>
    <property type="match status" value="1"/>
</dbReference>
<keyword evidence="2" id="KW-0472">Membrane</keyword>
<feature type="repeat" description="TPR" evidence="1">
    <location>
        <begin position="158"/>
        <end position="191"/>
    </location>
</feature>
<feature type="transmembrane region" description="Helical" evidence="2">
    <location>
        <begin position="12"/>
        <end position="35"/>
    </location>
</feature>
<evidence type="ECO:0000256" key="1">
    <source>
        <dbReference type="PROSITE-ProRule" id="PRU00339"/>
    </source>
</evidence>
<evidence type="ECO:0008006" key="5">
    <source>
        <dbReference type="Google" id="ProtNLM"/>
    </source>
</evidence>